<accession>A0A942UVM5</accession>
<dbReference type="GO" id="GO:0005975">
    <property type="term" value="P:carbohydrate metabolic process"/>
    <property type="evidence" value="ECO:0007669"/>
    <property type="project" value="InterPro"/>
</dbReference>
<keyword evidence="1" id="KW-0812">Transmembrane</keyword>
<dbReference type="Gene3D" id="3.20.20.370">
    <property type="entry name" value="Glycoside hydrolase/deacetylase"/>
    <property type="match status" value="1"/>
</dbReference>
<evidence type="ECO:0000259" key="2">
    <source>
        <dbReference type="PROSITE" id="PS51677"/>
    </source>
</evidence>
<evidence type="ECO:0000313" key="4">
    <source>
        <dbReference type="Proteomes" id="UP000724672"/>
    </source>
</evidence>
<keyword evidence="1" id="KW-0472">Membrane</keyword>
<dbReference type="EMBL" id="WSFT01000053">
    <property type="protein sequence ID" value="MBS4539898.1"/>
    <property type="molecule type" value="Genomic_DNA"/>
</dbReference>
<gene>
    <name evidence="3" type="ORF">GOQ27_15590</name>
</gene>
<proteinExistence type="predicted"/>
<feature type="domain" description="NodB homology" evidence="2">
    <location>
        <begin position="52"/>
        <end position="229"/>
    </location>
</feature>
<dbReference type="SUPFAM" id="SSF88713">
    <property type="entry name" value="Glycoside hydrolase/deacetylase"/>
    <property type="match status" value="1"/>
</dbReference>
<name>A0A942UVM5_9FIRM</name>
<organism evidence="3 4">
    <name type="scientific">Anaeromonas frigoriresistens</name>
    <dbReference type="NCBI Taxonomy" id="2683708"/>
    <lineage>
        <taxon>Bacteria</taxon>
        <taxon>Bacillati</taxon>
        <taxon>Bacillota</taxon>
        <taxon>Tissierellia</taxon>
        <taxon>Tissierellales</taxon>
        <taxon>Thermohalobacteraceae</taxon>
        <taxon>Anaeromonas</taxon>
    </lineage>
</organism>
<dbReference type="PROSITE" id="PS51677">
    <property type="entry name" value="NODB"/>
    <property type="match status" value="1"/>
</dbReference>
<dbReference type="GO" id="GO:0016810">
    <property type="term" value="F:hydrolase activity, acting on carbon-nitrogen (but not peptide) bonds"/>
    <property type="evidence" value="ECO:0007669"/>
    <property type="project" value="InterPro"/>
</dbReference>
<protein>
    <submittedName>
        <fullName evidence="3">Polysaccharide deacetylase family protein</fullName>
    </submittedName>
</protein>
<evidence type="ECO:0000313" key="3">
    <source>
        <dbReference type="EMBL" id="MBS4539898.1"/>
    </source>
</evidence>
<dbReference type="CDD" id="cd10950">
    <property type="entry name" value="CE4_BsYlxY_like"/>
    <property type="match status" value="1"/>
</dbReference>
<keyword evidence="4" id="KW-1185">Reference proteome</keyword>
<dbReference type="AlphaFoldDB" id="A0A942UVM5"/>
<feature type="transmembrane region" description="Helical" evidence="1">
    <location>
        <begin position="12"/>
        <end position="29"/>
    </location>
</feature>
<dbReference type="PANTHER" id="PTHR10587">
    <property type="entry name" value="GLYCOSYL TRANSFERASE-RELATED"/>
    <property type="match status" value="1"/>
</dbReference>
<dbReference type="GO" id="GO:0016020">
    <property type="term" value="C:membrane"/>
    <property type="evidence" value="ECO:0007669"/>
    <property type="project" value="TreeGrafter"/>
</dbReference>
<dbReference type="PANTHER" id="PTHR10587:SF80">
    <property type="entry name" value="CHITOOLIGOSACCHARIDE DEACETYLASE"/>
    <property type="match status" value="1"/>
</dbReference>
<sequence>MKIYFIKYRTIYFVLISLIIILILSFLYSRSISIKTFNNKDNLYYEGNGESNTVAFTCNVDWGEELVPVMLQIFEKEKLKITFFVTGKWAEKNPELLRKIYNNGHEIGNHGYIHRNYGNLSYKINLEEIKKADNIIAKIIGHKPLLFAPPSGDFSEATLRAATDQNHKTIMWSVDTIDWRKDSSRDIIIKRVVSKSKKNSIILMHPKEETIKALPTIIKELKNKGLNIGKVSDILK</sequence>
<dbReference type="InterPro" id="IPR002509">
    <property type="entry name" value="NODB_dom"/>
</dbReference>
<comment type="caution">
    <text evidence="3">The sequence shown here is derived from an EMBL/GenBank/DDBJ whole genome shotgun (WGS) entry which is preliminary data.</text>
</comment>
<dbReference type="Proteomes" id="UP000724672">
    <property type="component" value="Unassembled WGS sequence"/>
</dbReference>
<keyword evidence="1" id="KW-1133">Transmembrane helix</keyword>
<dbReference type="Pfam" id="PF01522">
    <property type="entry name" value="Polysacc_deac_1"/>
    <property type="match status" value="1"/>
</dbReference>
<dbReference type="RefSeq" id="WP_203367805.1">
    <property type="nucleotide sequence ID" value="NZ_WSFT01000053.1"/>
</dbReference>
<dbReference type="InterPro" id="IPR050248">
    <property type="entry name" value="Polysacc_deacetylase_ArnD"/>
</dbReference>
<dbReference type="InterPro" id="IPR011330">
    <property type="entry name" value="Glyco_hydro/deAcase_b/a-brl"/>
</dbReference>
<evidence type="ECO:0000256" key="1">
    <source>
        <dbReference type="SAM" id="Phobius"/>
    </source>
</evidence>
<reference evidence="3" key="1">
    <citation type="submission" date="2019-12" db="EMBL/GenBank/DDBJ databases">
        <title>Clostridiaceae gen. nov. sp. nov., isolated from sediment in Xinjiang, China.</title>
        <authorList>
            <person name="Zhang R."/>
        </authorList>
    </citation>
    <scope>NUCLEOTIDE SEQUENCE</scope>
    <source>
        <strain evidence="3">D2Q-11</strain>
    </source>
</reference>